<feature type="domain" description="NmrA-like" evidence="3">
    <location>
        <begin position="10"/>
        <end position="236"/>
    </location>
</feature>
<evidence type="ECO:0000256" key="2">
    <source>
        <dbReference type="ARBA" id="ARBA00023002"/>
    </source>
</evidence>
<gene>
    <name evidence="4" type="ORF">CONPUDRAFT_109427</name>
</gene>
<dbReference type="KEGG" id="cput:CONPUDRAFT_109427"/>
<dbReference type="RefSeq" id="XP_007772338.1">
    <property type="nucleotide sequence ID" value="XM_007774148.1"/>
</dbReference>
<name>A0A5M3MFV0_CONPW</name>
<comment type="caution">
    <text evidence="4">The sequence shown here is derived from an EMBL/GenBank/DDBJ whole genome shotgun (WGS) entry which is preliminary data.</text>
</comment>
<evidence type="ECO:0000259" key="3">
    <source>
        <dbReference type="Pfam" id="PF05368"/>
    </source>
</evidence>
<evidence type="ECO:0000313" key="5">
    <source>
        <dbReference type="Proteomes" id="UP000053558"/>
    </source>
</evidence>
<dbReference type="InterPro" id="IPR008030">
    <property type="entry name" value="NmrA-like"/>
</dbReference>
<accession>A0A5M3MFV0</accession>
<dbReference type="Proteomes" id="UP000053558">
    <property type="component" value="Unassembled WGS sequence"/>
</dbReference>
<sequence length="288" mass="31353">MAETTFSSFAVVGAGGSVGKHIVESLIAKNVNVLVLTRPSSSSAPSGPRAKVERVEYTDIVGVARVLQEHNVEVLISALPFEDLPAQEPLAKAALQAGCVRLFVPSEYGMPTEGGEEAILLHKDRYTKMLKELGMPSLRLYSGLFAEWIPIIGCVAEKGKFLLVAKGDTPMSVTTMSDVGGYLAHIITTLPPSKLLNTVFRIEGDRATLNEFAVLYEKADVSIQHAEKIPEDVKDAFVRDYLQQRSDTGGVSTRWDIVSGREMEGEEGNMNGLWEGHVWTSVRALHAL</sequence>
<keyword evidence="2" id="KW-0560">Oxidoreductase</keyword>
<dbReference type="PANTHER" id="PTHR47706:SF9">
    <property type="entry name" value="NMRA-LIKE DOMAIN-CONTAINING PROTEIN-RELATED"/>
    <property type="match status" value="1"/>
</dbReference>
<dbReference type="SUPFAM" id="SSF51735">
    <property type="entry name" value="NAD(P)-binding Rossmann-fold domains"/>
    <property type="match status" value="1"/>
</dbReference>
<reference evidence="5" key="1">
    <citation type="journal article" date="2012" name="Science">
        <title>The Paleozoic origin of enzymatic lignin decomposition reconstructed from 31 fungal genomes.</title>
        <authorList>
            <person name="Floudas D."/>
            <person name="Binder M."/>
            <person name="Riley R."/>
            <person name="Barry K."/>
            <person name="Blanchette R.A."/>
            <person name="Henrissat B."/>
            <person name="Martinez A.T."/>
            <person name="Otillar R."/>
            <person name="Spatafora J.W."/>
            <person name="Yadav J.S."/>
            <person name="Aerts A."/>
            <person name="Benoit I."/>
            <person name="Boyd A."/>
            <person name="Carlson A."/>
            <person name="Copeland A."/>
            <person name="Coutinho P.M."/>
            <person name="de Vries R.P."/>
            <person name="Ferreira P."/>
            <person name="Findley K."/>
            <person name="Foster B."/>
            <person name="Gaskell J."/>
            <person name="Glotzer D."/>
            <person name="Gorecki P."/>
            <person name="Heitman J."/>
            <person name="Hesse C."/>
            <person name="Hori C."/>
            <person name="Igarashi K."/>
            <person name="Jurgens J.A."/>
            <person name="Kallen N."/>
            <person name="Kersten P."/>
            <person name="Kohler A."/>
            <person name="Kuees U."/>
            <person name="Kumar T.K.A."/>
            <person name="Kuo A."/>
            <person name="LaButti K."/>
            <person name="Larrondo L.F."/>
            <person name="Lindquist E."/>
            <person name="Ling A."/>
            <person name="Lombard V."/>
            <person name="Lucas S."/>
            <person name="Lundell T."/>
            <person name="Martin R."/>
            <person name="McLaughlin D.J."/>
            <person name="Morgenstern I."/>
            <person name="Morin E."/>
            <person name="Murat C."/>
            <person name="Nagy L.G."/>
            <person name="Nolan M."/>
            <person name="Ohm R.A."/>
            <person name="Patyshakuliyeva A."/>
            <person name="Rokas A."/>
            <person name="Ruiz-Duenas F.J."/>
            <person name="Sabat G."/>
            <person name="Salamov A."/>
            <person name="Samejima M."/>
            <person name="Schmutz J."/>
            <person name="Slot J.C."/>
            <person name="St John F."/>
            <person name="Stenlid J."/>
            <person name="Sun H."/>
            <person name="Sun S."/>
            <person name="Syed K."/>
            <person name="Tsang A."/>
            <person name="Wiebenga A."/>
            <person name="Young D."/>
            <person name="Pisabarro A."/>
            <person name="Eastwood D.C."/>
            <person name="Martin F."/>
            <person name="Cullen D."/>
            <person name="Grigoriev I.V."/>
            <person name="Hibbett D.S."/>
        </authorList>
    </citation>
    <scope>NUCLEOTIDE SEQUENCE [LARGE SCALE GENOMIC DNA]</scope>
    <source>
        <strain evidence="5">RWD-64-598 SS2</strain>
    </source>
</reference>
<dbReference type="GO" id="GO:0016491">
    <property type="term" value="F:oxidoreductase activity"/>
    <property type="evidence" value="ECO:0007669"/>
    <property type="project" value="UniProtKB-KW"/>
</dbReference>
<dbReference type="InterPro" id="IPR036291">
    <property type="entry name" value="NAD(P)-bd_dom_sf"/>
</dbReference>
<dbReference type="OMA" id="GWDYEAN"/>
<dbReference type="GeneID" id="19198775"/>
<proteinExistence type="predicted"/>
<dbReference type="PANTHER" id="PTHR47706">
    <property type="entry name" value="NMRA-LIKE FAMILY PROTEIN"/>
    <property type="match status" value="1"/>
</dbReference>
<organism evidence="4 5">
    <name type="scientific">Coniophora puteana (strain RWD-64-598)</name>
    <name type="common">Brown rot fungus</name>
    <dbReference type="NCBI Taxonomy" id="741705"/>
    <lineage>
        <taxon>Eukaryota</taxon>
        <taxon>Fungi</taxon>
        <taxon>Dikarya</taxon>
        <taxon>Basidiomycota</taxon>
        <taxon>Agaricomycotina</taxon>
        <taxon>Agaricomycetes</taxon>
        <taxon>Agaricomycetidae</taxon>
        <taxon>Boletales</taxon>
        <taxon>Coniophorineae</taxon>
        <taxon>Coniophoraceae</taxon>
        <taxon>Coniophora</taxon>
    </lineage>
</organism>
<dbReference type="InterPro" id="IPR051609">
    <property type="entry name" value="NmrA/Isoflavone_reductase-like"/>
</dbReference>
<dbReference type="Pfam" id="PF05368">
    <property type="entry name" value="NmrA"/>
    <property type="match status" value="1"/>
</dbReference>
<keyword evidence="5" id="KW-1185">Reference proteome</keyword>
<protein>
    <submittedName>
        <fullName evidence="4">NAD(P)-binding protein</fullName>
    </submittedName>
</protein>
<evidence type="ECO:0000256" key="1">
    <source>
        <dbReference type="ARBA" id="ARBA00022857"/>
    </source>
</evidence>
<keyword evidence="1" id="KW-0521">NADP</keyword>
<dbReference type="OrthoDB" id="9974981at2759"/>
<dbReference type="Gene3D" id="3.40.50.720">
    <property type="entry name" value="NAD(P)-binding Rossmann-like Domain"/>
    <property type="match status" value="1"/>
</dbReference>
<dbReference type="EMBL" id="JH711583">
    <property type="protein sequence ID" value="EIW78092.1"/>
    <property type="molecule type" value="Genomic_DNA"/>
</dbReference>
<evidence type="ECO:0000313" key="4">
    <source>
        <dbReference type="EMBL" id="EIW78092.1"/>
    </source>
</evidence>
<dbReference type="AlphaFoldDB" id="A0A5M3MFV0"/>